<proteinExistence type="predicted"/>
<evidence type="ECO:0000313" key="2">
    <source>
        <dbReference type="EMBL" id="GBP39931.1"/>
    </source>
</evidence>
<accession>A0A4C1VMQ2</accession>
<dbReference type="Proteomes" id="UP000299102">
    <property type="component" value="Unassembled WGS sequence"/>
</dbReference>
<feature type="region of interest" description="Disordered" evidence="1">
    <location>
        <begin position="83"/>
        <end position="109"/>
    </location>
</feature>
<reference evidence="2 3" key="1">
    <citation type="journal article" date="2019" name="Commun. Biol.">
        <title>The bagworm genome reveals a unique fibroin gene that provides high tensile strength.</title>
        <authorList>
            <person name="Kono N."/>
            <person name="Nakamura H."/>
            <person name="Ohtoshi R."/>
            <person name="Tomita M."/>
            <person name="Numata K."/>
            <person name="Arakawa K."/>
        </authorList>
    </citation>
    <scope>NUCLEOTIDE SEQUENCE [LARGE SCALE GENOMIC DNA]</scope>
</reference>
<name>A0A4C1VMQ2_EUMVA</name>
<gene>
    <name evidence="2" type="ORF">EVAR_83068_1</name>
</gene>
<dbReference type="EMBL" id="BGZK01000373">
    <property type="protein sequence ID" value="GBP39931.1"/>
    <property type="molecule type" value="Genomic_DNA"/>
</dbReference>
<comment type="caution">
    <text evidence="2">The sequence shown here is derived from an EMBL/GenBank/DDBJ whole genome shotgun (WGS) entry which is preliminary data.</text>
</comment>
<keyword evidence="3" id="KW-1185">Reference proteome</keyword>
<evidence type="ECO:0000256" key="1">
    <source>
        <dbReference type="SAM" id="MobiDB-lite"/>
    </source>
</evidence>
<evidence type="ECO:0000313" key="3">
    <source>
        <dbReference type="Proteomes" id="UP000299102"/>
    </source>
</evidence>
<dbReference type="AlphaFoldDB" id="A0A4C1VMQ2"/>
<organism evidence="2 3">
    <name type="scientific">Eumeta variegata</name>
    <name type="common">Bagworm moth</name>
    <name type="synonym">Eumeta japonica</name>
    <dbReference type="NCBI Taxonomy" id="151549"/>
    <lineage>
        <taxon>Eukaryota</taxon>
        <taxon>Metazoa</taxon>
        <taxon>Ecdysozoa</taxon>
        <taxon>Arthropoda</taxon>
        <taxon>Hexapoda</taxon>
        <taxon>Insecta</taxon>
        <taxon>Pterygota</taxon>
        <taxon>Neoptera</taxon>
        <taxon>Endopterygota</taxon>
        <taxon>Lepidoptera</taxon>
        <taxon>Glossata</taxon>
        <taxon>Ditrysia</taxon>
        <taxon>Tineoidea</taxon>
        <taxon>Psychidae</taxon>
        <taxon>Oiketicinae</taxon>
        <taxon>Eumeta</taxon>
    </lineage>
</organism>
<sequence length="109" mass="12503">MGQIKKRSRIPRNCFALRKTLQEDIKYLHEKLGARTHVLGVSSKQLVTPAPSLGTLLEGTSHVFSVWERRLLWGKYIEKELKEKPGTRSRPESILGPESELRARPRSKL</sequence>
<protein>
    <submittedName>
        <fullName evidence="2">Uncharacterized protein</fullName>
    </submittedName>
</protein>